<sequence>MSLKGSCTLSFINCKYSELEINQIINLSATTVITKDQLVSKALNERAKHNAWLYKEKIQENNAPSDALEQLLSKLDIVKIQSIIDSCDEAFINLFLNTDYGQLGFELTPRVITLLSKLNLKLEIHVISFGRVE</sequence>
<gene>
    <name evidence="1" type="ORF">LQV63_31300</name>
</gene>
<reference evidence="1 2" key="1">
    <citation type="submission" date="2021-11" db="EMBL/GenBank/DDBJ databases">
        <title>Draft genome sequence of Paenibacillus profundus YoMME, a new Gram-positive bacteria with exoelectrogenic properties.</title>
        <authorList>
            <person name="Hubenova Y."/>
            <person name="Hubenova E."/>
            <person name="Manasiev Y."/>
            <person name="Peykov S."/>
            <person name="Mitov M."/>
        </authorList>
    </citation>
    <scope>NUCLEOTIDE SEQUENCE [LARGE SCALE GENOMIC DNA]</scope>
    <source>
        <strain evidence="1 2">YoMME</strain>
    </source>
</reference>
<evidence type="ECO:0000313" key="1">
    <source>
        <dbReference type="EMBL" id="MCE5173714.1"/>
    </source>
</evidence>
<dbReference type="RefSeq" id="WP_233699609.1">
    <property type="nucleotide sequence ID" value="NZ_JAJNBZ010000073.1"/>
</dbReference>
<proteinExistence type="predicted"/>
<dbReference type="EMBL" id="JAJNBZ010000073">
    <property type="protein sequence ID" value="MCE5173714.1"/>
    <property type="molecule type" value="Genomic_DNA"/>
</dbReference>
<keyword evidence="2" id="KW-1185">Reference proteome</keyword>
<accession>A0ABS8YRB5</accession>
<protein>
    <submittedName>
        <fullName evidence="1">DUF4279 domain-containing protein</fullName>
    </submittedName>
</protein>
<evidence type="ECO:0000313" key="2">
    <source>
        <dbReference type="Proteomes" id="UP001199916"/>
    </source>
</evidence>
<dbReference type="Pfam" id="PF14106">
    <property type="entry name" value="DUF4279"/>
    <property type="match status" value="1"/>
</dbReference>
<organism evidence="1 2">
    <name type="scientific">Paenibacillus profundus</name>
    <dbReference type="NCBI Taxonomy" id="1173085"/>
    <lineage>
        <taxon>Bacteria</taxon>
        <taxon>Bacillati</taxon>
        <taxon>Bacillota</taxon>
        <taxon>Bacilli</taxon>
        <taxon>Bacillales</taxon>
        <taxon>Paenibacillaceae</taxon>
        <taxon>Paenibacillus</taxon>
    </lineage>
</organism>
<comment type="caution">
    <text evidence="1">The sequence shown here is derived from an EMBL/GenBank/DDBJ whole genome shotgun (WGS) entry which is preliminary data.</text>
</comment>
<name>A0ABS8YRB5_9BACL</name>
<dbReference type="Proteomes" id="UP001199916">
    <property type="component" value="Unassembled WGS sequence"/>
</dbReference>
<dbReference type="InterPro" id="IPR025459">
    <property type="entry name" value="DUF4279"/>
</dbReference>